<dbReference type="Pfam" id="PF01938">
    <property type="entry name" value="TRAM"/>
    <property type="match status" value="1"/>
</dbReference>
<dbReference type="InterPro" id="IPR010280">
    <property type="entry name" value="U5_MeTrfase_fam"/>
</dbReference>
<dbReference type="EMBL" id="FNOP01000010">
    <property type="protein sequence ID" value="SDX00967.1"/>
    <property type="molecule type" value="Genomic_DNA"/>
</dbReference>
<dbReference type="PROSITE" id="PS01231">
    <property type="entry name" value="TRMA_2"/>
    <property type="match status" value="1"/>
</dbReference>
<dbReference type="PANTHER" id="PTHR11061:SF30">
    <property type="entry name" value="TRNA (URACIL(54)-C(5))-METHYLTRANSFERASE"/>
    <property type="match status" value="1"/>
</dbReference>
<evidence type="ECO:0000313" key="7">
    <source>
        <dbReference type="EMBL" id="SDX00967.1"/>
    </source>
</evidence>
<dbReference type="PROSITE" id="PS51687">
    <property type="entry name" value="SAM_MT_RNA_M5U"/>
    <property type="match status" value="1"/>
</dbReference>
<reference evidence="7 8" key="1">
    <citation type="submission" date="2016-10" db="EMBL/GenBank/DDBJ databases">
        <authorList>
            <person name="Varghese N."/>
            <person name="Submissions S."/>
        </authorList>
    </citation>
    <scope>NUCLEOTIDE SEQUENCE [LARGE SCALE GENOMIC DNA]</scope>
    <source>
        <strain evidence="7 8">WCC6</strain>
    </source>
</reference>
<dbReference type="InterPro" id="IPR030391">
    <property type="entry name" value="MeTrfase_TrmA_CS"/>
</dbReference>
<dbReference type="PROSITE" id="PS50926">
    <property type="entry name" value="TRAM"/>
    <property type="match status" value="1"/>
</dbReference>
<dbReference type="Pfam" id="PF05958">
    <property type="entry name" value="tRNA_U5-meth_tr"/>
    <property type="match status" value="1"/>
</dbReference>
<dbReference type="AlphaFoldDB" id="A0A1H2Y745"/>
<dbReference type="FunFam" id="2.40.50.1070:FF:000003">
    <property type="entry name" value="23S rRNA (Uracil-5-)-methyltransferase RumA"/>
    <property type="match status" value="1"/>
</dbReference>
<dbReference type="RefSeq" id="WP_012939076.1">
    <property type="nucleotide sequence ID" value="NZ_CAMEFB010000001.1"/>
</dbReference>
<dbReference type="PROSITE" id="PS01230">
    <property type="entry name" value="TRMA_1"/>
    <property type="match status" value="1"/>
</dbReference>
<feature type="binding site" evidence="4">
    <location>
        <position position="388"/>
    </location>
    <ligand>
        <name>S-adenosyl-L-methionine</name>
        <dbReference type="ChEBI" id="CHEBI:59789"/>
    </ligand>
</feature>
<feature type="domain" description="TRAM" evidence="6">
    <location>
        <begin position="7"/>
        <end position="65"/>
    </location>
</feature>
<evidence type="ECO:0000256" key="3">
    <source>
        <dbReference type="ARBA" id="ARBA00022691"/>
    </source>
</evidence>
<dbReference type="InterPro" id="IPR030390">
    <property type="entry name" value="MeTrfase_TrmA_AS"/>
</dbReference>
<dbReference type="FunFam" id="2.40.50.140:FF:000097">
    <property type="entry name" value="23S rRNA (uracil(1939)-C(5))-methyltransferase RlmD"/>
    <property type="match status" value="1"/>
</dbReference>
<dbReference type="GeneID" id="78335428"/>
<dbReference type="InterPro" id="IPR012340">
    <property type="entry name" value="NA-bd_OB-fold"/>
</dbReference>
<feature type="binding site" evidence="4">
    <location>
        <position position="340"/>
    </location>
    <ligand>
        <name>S-adenosyl-L-methionine</name>
        <dbReference type="ChEBI" id="CHEBI:59789"/>
    </ligand>
</feature>
<sequence>MKENKIPFKLKENIELTITGLGSSGEGVGKVSGFTFFVPGALPGERIQAQVTLLKKSYGQARLLKLLVPSPDRVKPPCPVYAQCGGCQLQHLSYPAQLALKRQTVVDAMERIGHFTKLSVQETLGAEDPWHYRNKMQVPAAQGRNHTLAIGCYAQGTHRVIDVKDCLIQQQANNRIVQVVRSWMEKYRIPALEEDARRGIVRHIMGRVGVQTGEVMAVLVTNEPQVPHLKDLTALLRQEIPGFTTLVQNLNTRHTNVIMGPKNKVIWGPGVIHDRLGKFTFTISPHSFFQVNTLQAEKLYETALQYAALTGKEKVIDAYCGTGTITLFLAQKAKRALGIEIVEPAIRDARQNARDNQVSNVDFLCGDAAKEMPELVRQGSRPDVVVLDPPRAGCEQRVLEAIAKVRPQRVVYVSCNPASLARDAAILRDKGFVVRKVQPVDMFPHTSHVETVCLLTLR</sequence>
<proteinExistence type="inferred from homology"/>
<dbReference type="Proteomes" id="UP000182379">
    <property type="component" value="Unassembled WGS sequence"/>
</dbReference>
<accession>A0A1H2Y745</accession>
<evidence type="ECO:0000256" key="1">
    <source>
        <dbReference type="ARBA" id="ARBA00022603"/>
    </source>
</evidence>
<protein>
    <submittedName>
        <fullName evidence="7">23S rRNA (Uracil1939-C5)-methyltransferase</fullName>
    </submittedName>
</protein>
<dbReference type="GO" id="GO:0070475">
    <property type="term" value="P:rRNA base methylation"/>
    <property type="evidence" value="ECO:0007669"/>
    <property type="project" value="TreeGrafter"/>
</dbReference>
<dbReference type="Gene3D" id="2.40.50.140">
    <property type="entry name" value="Nucleic acid-binding proteins"/>
    <property type="match status" value="1"/>
</dbReference>
<feature type="binding site" evidence="4">
    <location>
        <position position="290"/>
    </location>
    <ligand>
        <name>S-adenosyl-L-methionine</name>
        <dbReference type="ChEBI" id="CHEBI:59789"/>
    </ligand>
</feature>
<dbReference type="InterPro" id="IPR002792">
    <property type="entry name" value="TRAM_dom"/>
</dbReference>
<dbReference type="CDD" id="cd02440">
    <property type="entry name" value="AdoMet_MTases"/>
    <property type="match status" value="1"/>
</dbReference>
<dbReference type="SUPFAM" id="SSF53335">
    <property type="entry name" value="S-adenosyl-L-methionine-dependent methyltransferases"/>
    <property type="match status" value="1"/>
</dbReference>
<dbReference type="Gene3D" id="2.40.50.1070">
    <property type="match status" value="1"/>
</dbReference>
<dbReference type="OMA" id="GGCKWQH"/>
<keyword evidence="2 4" id="KW-0808">Transferase</keyword>
<keyword evidence="1 4" id="KW-0489">Methyltransferase</keyword>
<feature type="binding site" evidence="4">
    <location>
        <position position="319"/>
    </location>
    <ligand>
        <name>S-adenosyl-L-methionine</name>
        <dbReference type="ChEBI" id="CHEBI:59789"/>
    </ligand>
</feature>
<evidence type="ECO:0000256" key="4">
    <source>
        <dbReference type="PROSITE-ProRule" id="PRU01024"/>
    </source>
</evidence>
<dbReference type="NCBIfam" id="TIGR00479">
    <property type="entry name" value="rumA"/>
    <property type="match status" value="1"/>
</dbReference>
<comment type="similarity">
    <text evidence="4">Belongs to the class I-like SAM-binding methyltransferase superfamily. RNA M5U methyltransferase family.</text>
</comment>
<evidence type="ECO:0000256" key="5">
    <source>
        <dbReference type="PROSITE-ProRule" id="PRU10015"/>
    </source>
</evidence>
<organism evidence="7 8">
    <name type="scientific">Acidaminococcus fermentans</name>
    <dbReference type="NCBI Taxonomy" id="905"/>
    <lineage>
        <taxon>Bacteria</taxon>
        <taxon>Bacillati</taxon>
        <taxon>Bacillota</taxon>
        <taxon>Negativicutes</taxon>
        <taxon>Acidaminococcales</taxon>
        <taxon>Acidaminococcaceae</taxon>
        <taxon>Acidaminococcus</taxon>
    </lineage>
</organism>
<gene>
    <name evidence="7" type="ORF">SAMN05216495_11078</name>
</gene>
<dbReference type="GO" id="GO:0070041">
    <property type="term" value="F:rRNA (uridine-C5-)-methyltransferase activity"/>
    <property type="evidence" value="ECO:0007669"/>
    <property type="project" value="TreeGrafter"/>
</dbReference>
<feature type="active site" description="Nucleophile" evidence="4">
    <location>
        <position position="415"/>
    </location>
</feature>
<keyword evidence="3 4" id="KW-0949">S-adenosyl-L-methionine</keyword>
<evidence type="ECO:0000256" key="2">
    <source>
        <dbReference type="ARBA" id="ARBA00022679"/>
    </source>
</evidence>
<evidence type="ECO:0000259" key="6">
    <source>
        <dbReference type="PROSITE" id="PS50926"/>
    </source>
</evidence>
<evidence type="ECO:0000313" key="8">
    <source>
        <dbReference type="Proteomes" id="UP000182379"/>
    </source>
</evidence>
<dbReference type="SUPFAM" id="SSF50249">
    <property type="entry name" value="Nucleic acid-binding proteins"/>
    <property type="match status" value="1"/>
</dbReference>
<dbReference type="PANTHER" id="PTHR11061">
    <property type="entry name" value="RNA M5U METHYLTRANSFERASE"/>
    <property type="match status" value="1"/>
</dbReference>
<comment type="caution">
    <text evidence="7">The sequence shown here is derived from an EMBL/GenBank/DDBJ whole genome shotgun (WGS) entry which is preliminary data.</text>
</comment>
<feature type="active site" evidence="5">
    <location>
        <position position="415"/>
    </location>
</feature>
<dbReference type="FunFam" id="3.40.50.150:FF:000009">
    <property type="entry name" value="23S rRNA (Uracil(1939)-C(5))-methyltransferase RlmD"/>
    <property type="match status" value="1"/>
</dbReference>
<name>A0A1H2Y745_ACIFE</name>
<dbReference type="InterPro" id="IPR029063">
    <property type="entry name" value="SAM-dependent_MTases_sf"/>
</dbReference>
<dbReference type="Gene3D" id="3.40.50.150">
    <property type="entry name" value="Vaccinia Virus protein VP39"/>
    <property type="match status" value="1"/>
</dbReference>